<proteinExistence type="predicted"/>
<sequence length="72" mass="7886">MKNKLNHIKLGFVCVLVICILLATSQILQAEAQTSQWDYLIPDLLITNGKIITVDEASGGNPFCIVSQGTWP</sequence>
<comment type="caution">
    <text evidence="1">The sequence shown here is derived from an EMBL/GenBank/DDBJ whole genome shotgun (WGS) entry which is preliminary data.</text>
</comment>
<accession>X1E229</accession>
<reference evidence="1" key="1">
    <citation type="journal article" date="2014" name="Front. Microbiol.">
        <title>High frequency of phylogenetically diverse reductive dehalogenase-homologous genes in deep subseafloor sedimentary metagenomes.</title>
        <authorList>
            <person name="Kawai M."/>
            <person name="Futagami T."/>
            <person name="Toyoda A."/>
            <person name="Takaki Y."/>
            <person name="Nishi S."/>
            <person name="Hori S."/>
            <person name="Arai W."/>
            <person name="Tsubouchi T."/>
            <person name="Morono Y."/>
            <person name="Uchiyama I."/>
            <person name="Ito T."/>
            <person name="Fujiyama A."/>
            <person name="Inagaki F."/>
            <person name="Takami H."/>
        </authorList>
    </citation>
    <scope>NUCLEOTIDE SEQUENCE</scope>
    <source>
        <strain evidence="1">Expedition CK06-06</strain>
    </source>
</reference>
<gene>
    <name evidence="1" type="ORF">S01H4_54171</name>
</gene>
<dbReference type="EMBL" id="BART01031152">
    <property type="protein sequence ID" value="GAH11229.1"/>
    <property type="molecule type" value="Genomic_DNA"/>
</dbReference>
<evidence type="ECO:0000313" key="1">
    <source>
        <dbReference type="EMBL" id="GAH11229.1"/>
    </source>
</evidence>
<name>X1E229_9ZZZZ</name>
<organism evidence="1">
    <name type="scientific">marine sediment metagenome</name>
    <dbReference type="NCBI Taxonomy" id="412755"/>
    <lineage>
        <taxon>unclassified sequences</taxon>
        <taxon>metagenomes</taxon>
        <taxon>ecological metagenomes</taxon>
    </lineage>
</organism>
<dbReference type="AlphaFoldDB" id="X1E229"/>
<protein>
    <submittedName>
        <fullName evidence="1">Uncharacterized protein</fullName>
    </submittedName>
</protein>